<evidence type="ECO:0000313" key="1">
    <source>
        <dbReference type="EMBL" id="TGB14271.1"/>
    </source>
</evidence>
<gene>
    <name evidence="1" type="ORF">E4099_08690</name>
</gene>
<keyword evidence="2" id="KW-1185">Reference proteome</keyword>
<dbReference type="OrthoDB" id="9790745at2"/>
<proteinExistence type="predicted"/>
<dbReference type="Proteomes" id="UP000297948">
    <property type="component" value="Unassembled WGS sequence"/>
</dbReference>
<dbReference type="PANTHER" id="PTHR36849:SF1">
    <property type="entry name" value="CYTOPLASMIC PROTEIN"/>
    <property type="match status" value="1"/>
</dbReference>
<dbReference type="EMBL" id="SRID01000053">
    <property type="protein sequence ID" value="TGB14271.1"/>
    <property type="molecule type" value="Genomic_DNA"/>
</dbReference>
<dbReference type="AlphaFoldDB" id="A0A4Z0HFZ4"/>
<dbReference type="PANTHER" id="PTHR36849">
    <property type="entry name" value="CYTOPLASMIC PROTEIN-RELATED"/>
    <property type="match status" value="1"/>
</dbReference>
<accession>A0A4Z0HFZ4</accession>
<sequence length="121" mass="13943">MTKSDRVRVRRVYDAPEPDDGARVLVDRLWPRGLAKEDAHLDDWAKDAAPSPELRRWYGHAPERYEQFGERYRAELAEPPARDAVDRLRERVAEGRLTLLTAVRDLSQGHARLLAEVVRSS</sequence>
<name>A0A4Z0HFZ4_9ACTN</name>
<dbReference type="RefSeq" id="WP_135338390.1">
    <property type="nucleotide sequence ID" value="NZ_JBHLTX010000022.1"/>
</dbReference>
<dbReference type="InterPro" id="IPR052552">
    <property type="entry name" value="YeaO-like"/>
</dbReference>
<protein>
    <submittedName>
        <fullName evidence="1">DUF488 family protein</fullName>
    </submittedName>
</protein>
<evidence type="ECO:0000313" key="2">
    <source>
        <dbReference type="Proteomes" id="UP000297948"/>
    </source>
</evidence>
<reference evidence="1 2" key="1">
    <citation type="submission" date="2019-03" db="EMBL/GenBank/DDBJ databases">
        <authorList>
            <person name="Gonzalez-Pimentel J.L."/>
        </authorList>
    </citation>
    <scope>NUCLEOTIDE SEQUENCE [LARGE SCALE GENOMIC DNA]</scope>
    <source>
        <strain evidence="1 2">JCM 31289</strain>
    </source>
</reference>
<organism evidence="1 2">
    <name type="scientific">Streptomyces palmae</name>
    <dbReference type="NCBI Taxonomy" id="1701085"/>
    <lineage>
        <taxon>Bacteria</taxon>
        <taxon>Bacillati</taxon>
        <taxon>Actinomycetota</taxon>
        <taxon>Actinomycetes</taxon>
        <taxon>Kitasatosporales</taxon>
        <taxon>Streptomycetaceae</taxon>
        <taxon>Streptomyces</taxon>
    </lineage>
</organism>
<dbReference type="Pfam" id="PF22752">
    <property type="entry name" value="DUF488-N3i"/>
    <property type="match status" value="1"/>
</dbReference>
<comment type="caution">
    <text evidence="1">The sequence shown here is derived from an EMBL/GenBank/DDBJ whole genome shotgun (WGS) entry which is preliminary data.</text>
</comment>